<evidence type="ECO:0000313" key="2">
    <source>
        <dbReference type="Proteomes" id="UP001139981"/>
    </source>
</evidence>
<dbReference type="EMBL" id="JANBVB010002028">
    <property type="protein sequence ID" value="KAJ2888474.1"/>
    <property type="molecule type" value="Genomic_DNA"/>
</dbReference>
<name>A0ACC1LW63_9FUNG</name>
<sequence>DLALVLSTLFAYLAELERCVASHGDGLASKEYMVQTSNQQAQAMIQVVRNALYTFTTSFYVYLEALKLPQDLGRQLQVFANFQA</sequence>
<comment type="caution">
    <text evidence="1">The sequence shown here is derived from an EMBL/GenBank/DDBJ whole genome shotgun (WGS) entry which is preliminary data.</text>
</comment>
<gene>
    <name evidence="1" type="ORF">IWW38_004930</name>
</gene>
<keyword evidence="2" id="KW-1185">Reference proteome</keyword>
<evidence type="ECO:0000313" key="1">
    <source>
        <dbReference type="EMBL" id="KAJ2888474.1"/>
    </source>
</evidence>
<protein>
    <submittedName>
        <fullName evidence="1">Uncharacterized protein</fullName>
    </submittedName>
</protein>
<accession>A0ACC1LW63</accession>
<reference evidence="1" key="1">
    <citation type="submission" date="2022-07" db="EMBL/GenBank/DDBJ databases">
        <title>Phylogenomic reconstructions and comparative analyses of Kickxellomycotina fungi.</title>
        <authorList>
            <person name="Reynolds N.K."/>
            <person name="Stajich J.E."/>
            <person name="Barry K."/>
            <person name="Grigoriev I.V."/>
            <person name="Crous P."/>
            <person name="Smith M.E."/>
        </authorList>
    </citation>
    <scope>NUCLEOTIDE SEQUENCE</scope>
    <source>
        <strain evidence="1">CBS 190363</strain>
    </source>
</reference>
<dbReference type="Proteomes" id="UP001139981">
    <property type="component" value="Unassembled WGS sequence"/>
</dbReference>
<organism evidence="1 2">
    <name type="scientific">Coemansia aciculifera</name>
    <dbReference type="NCBI Taxonomy" id="417176"/>
    <lineage>
        <taxon>Eukaryota</taxon>
        <taxon>Fungi</taxon>
        <taxon>Fungi incertae sedis</taxon>
        <taxon>Zoopagomycota</taxon>
        <taxon>Kickxellomycotina</taxon>
        <taxon>Kickxellomycetes</taxon>
        <taxon>Kickxellales</taxon>
        <taxon>Kickxellaceae</taxon>
        <taxon>Coemansia</taxon>
    </lineage>
</organism>
<proteinExistence type="predicted"/>
<feature type="non-terminal residue" evidence="1">
    <location>
        <position position="1"/>
    </location>
</feature>